<feature type="coiled-coil region" evidence="4">
    <location>
        <begin position="670"/>
        <end position="697"/>
    </location>
</feature>
<evidence type="ECO:0000313" key="7">
    <source>
        <dbReference type="EMBL" id="RFU87336.1"/>
    </source>
</evidence>
<dbReference type="RefSeq" id="WP_128555087.1">
    <property type="nucleotide sequence ID" value="NZ_QUAK01000037.1"/>
</dbReference>
<dbReference type="Pfam" id="PF02384">
    <property type="entry name" value="N6_Mtase"/>
    <property type="match status" value="1"/>
</dbReference>
<keyword evidence="7" id="KW-0255">Endonuclease</keyword>
<keyword evidence="3" id="KW-0238">DNA-binding</keyword>
<dbReference type="PANTHER" id="PTHR42998">
    <property type="entry name" value="TYPE I RESTRICTION ENZYME HINDVIIP M PROTEIN-RELATED"/>
    <property type="match status" value="1"/>
</dbReference>
<reference evidence="7 8" key="1">
    <citation type="submission" date="2018-08" db="EMBL/GenBank/DDBJ databases">
        <title>Isolation, diversity and antifungal activity of Actinobacteria from wheat.</title>
        <authorList>
            <person name="Han C."/>
        </authorList>
    </citation>
    <scope>NUCLEOTIDE SEQUENCE [LARGE SCALE GENOMIC DNA]</scope>
    <source>
        <strain evidence="7 8">NEAU-YY421</strain>
    </source>
</reference>
<gene>
    <name evidence="7" type="ORF">DY218_07320</name>
</gene>
<dbReference type="CDD" id="cd16961">
    <property type="entry name" value="RMtype1_S_TRD-CR_like"/>
    <property type="match status" value="1"/>
</dbReference>
<dbReference type="PANTHER" id="PTHR42998:SF1">
    <property type="entry name" value="TYPE I RESTRICTION ENZYME HINDI METHYLASE SUBUNIT"/>
    <property type="match status" value="1"/>
</dbReference>
<keyword evidence="7" id="KW-0378">Hydrolase</keyword>
<evidence type="ECO:0000259" key="5">
    <source>
        <dbReference type="Pfam" id="PF01420"/>
    </source>
</evidence>
<dbReference type="GO" id="GO:0003677">
    <property type="term" value="F:DNA binding"/>
    <property type="evidence" value="ECO:0007669"/>
    <property type="project" value="UniProtKB-KW"/>
</dbReference>
<dbReference type="AlphaFoldDB" id="A0A372M8T8"/>
<dbReference type="GO" id="GO:0004519">
    <property type="term" value="F:endonuclease activity"/>
    <property type="evidence" value="ECO:0007669"/>
    <property type="project" value="UniProtKB-KW"/>
</dbReference>
<comment type="caution">
    <text evidence="7">The sequence shown here is derived from an EMBL/GenBank/DDBJ whole genome shotgun (WGS) entry which is preliminary data.</text>
</comment>
<dbReference type="InterPro" id="IPR044946">
    <property type="entry name" value="Restrct_endonuc_typeI_TRD_sf"/>
</dbReference>
<dbReference type="SUPFAM" id="SSF53335">
    <property type="entry name" value="S-adenosyl-L-methionine-dependent methyltransferases"/>
    <property type="match status" value="1"/>
</dbReference>
<feature type="domain" description="DNA methylase adenine-specific" evidence="6">
    <location>
        <begin position="134"/>
        <end position="441"/>
    </location>
</feature>
<feature type="domain" description="Type I restriction modification DNA specificity" evidence="5">
    <location>
        <begin position="542"/>
        <end position="686"/>
    </location>
</feature>
<comment type="similarity">
    <text evidence="1">Belongs to the type-I restriction system S methylase family.</text>
</comment>
<dbReference type="InterPro" id="IPR029063">
    <property type="entry name" value="SAM-dependent_MTases_sf"/>
</dbReference>
<dbReference type="EMBL" id="QUAK01000037">
    <property type="protein sequence ID" value="RFU87336.1"/>
    <property type="molecule type" value="Genomic_DNA"/>
</dbReference>
<dbReference type="InterPro" id="IPR003356">
    <property type="entry name" value="DNA_methylase_A-5"/>
</dbReference>
<keyword evidence="4" id="KW-0175">Coiled coil</keyword>
<evidence type="ECO:0000256" key="3">
    <source>
        <dbReference type="ARBA" id="ARBA00023125"/>
    </source>
</evidence>
<dbReference type="GO" id="GO:0008170">
    <property type="term" value="F:N-methyltransferase activity"/>
    <property type="evidence" value="ECO:0007669"/>
    <property type="project" value="InterPro"/>
</dbReference>
<dbReference type="Gene3D" id="3.40.50.150">
    <property type="entry name" value="Vaccinia Virus protein VP39"/>
    <property type="match status" value="1"/>
</dbReference>
<evidence type="ECO:0000256" key="1">
    <source>
        <dbReference type="ARBA" id="ARBA00010923"/>
    </source>
</evidence>
<keyword evidence="2" id="KW-0680">Restriction system</keyword>
<dbReference type="OrthoDB" id="9784823at2"/>
<organism evidence="7 8">
    <name type="scientific">Streptomyces triticagri</name>
    <dbReference type="NCBI Taxonomy" id="2293568"/>
    <lineage>
        <taxon>Bacteria</taxon>
        <taxon>Bacillati</taxon>
        <taxon>Actinomycetota</taxon>
        <taxon>Actinomycetes</taxon>
        <taxon>Kitasatosporales</taxon>
        <taxon>Streptomycetaceae</taxon>
        <taxon>Streptomyces</taxon>
    </lineage>
</organism>
<accession>A0A372M8T8</accession>
<evidence type="ECO:0000313" key="8">
    <source>
        <dbReference type="Proteomes" id="UP000263094"/>
    </source>
</evidence>
<dbReference type="Gene3D" id="3.90.220.20">
    <property type="entry name" value="DNA methylase specificity domains"/>
    <property type="match status" value="1"/>
</dbReference>
<dbReference type="Proteomes" id="UP000263094">
    <property type="component" value="Unassembled WGS sequence"/>
</dbReference>
<dbReference type="PRINTS" id="PR00507">
    <property type="entry name" value="N12N6MTFRASE"/>
</dbReference>
<evidence type="ECO:0000256" key="4">
    <source>
        <dbReference type="SAM" id="Coils"/>
    </source>
</evidence>
<evidence type="ECO:0000256" key="2">
    <source>
        <dbReference type="ARBA" id="ARBA00022747"/>
    </source>
</evidence>
<dbReference type="InterPro" id="IPR052916">
    <property type="entry name" value="Type-I_RE_MTase_Subunit"/>
</dbReference>
<name>A0A372M8T8_9ACTN</name>
<sequence>MNNTDTRSASANVVDRLWRTYAPFRRGRNTFGDLTSMATILLLAGFVETVGQPEDEFVKRWNRATAEARIGISPLKDLHAALRSASRHPHFPLLDITTLDFEFLDGSGGVDDVPWAAAFLTALAQRPASADARLAEICDLLLERHAQEGAFLAGEFHTPQSVARLLVETAAPRAGDRILDPACGVGGVLAIAAEHIAERGHSDGASLEAYSTDRSNPRLAMMNLAIHGVDQPVVGSSDPVSLLQHRGSGLVDRVLSNPPFNQRIQAAQSIAWPFGQPHESNANFAWLQLAWSRLSEDGLAAIVMPPAAAWSNGREALIRKNMLATGALMAIIALPANLFAPHTAIPVHIWVLARNKTHQLPVSDAESVLFIDASSLGTHVPRQRCTLTAEDTDRISERFHAWRLSPLATPDEPGFSRSVSHDEIVHNDGNLDPRRYVPVAQQLQMTAPDVGNVLFDLDRHDVATSHSSRSVQESLGVCERLTGRGFEPPRVSLQSIVNGSTDRFAEGWFEGEEGRFEEPTPGLLFAGPSGSLIHADDYVDDGVPVVMPKDLTSNGFSKADIKHVAHGQADDLERFLLRRGDVVLARRGELGRCAVVRDEQHGWLCGTGCFVLRPPAQLDADYFAAYLRSSEARRWLDAHATGSMTMKTISLKVLGELPVALPDRGVQQAIAHAMRQLDEHERRLEEQVALARQIRRDSVTGFLGG</sequence>
<dbReference type="SUPFAM" id="SSF116734">
    <property type="entry name" value="DNA methylase specificity domain"/>
    <property type="match status" value="1"/>
</dbReference>
<proteinExistence type="inferred from homology"/>
<dbReference type="Pfam" id="PF01420">
    <property type="entry name" value="Methylase_S"/>
    <property type="match status" value="1"/>
</dbReference>
<protein>
    <submittedName>
        <fullName evidence="7">Restriction endonuclease subunit M/S</fullName>
    </submittedName>
</protein>
<keyword evidence="7" id="KW-0540">Nuclease</keyword>
<dbReference type="GO" id="GO:0009307">
    <property type="term" value="P:DNA restriction-modification system"/>
    <property type="evidence" value="ECO:0007669"/>
    <property type="project" value="UniProtKB-KW"/>
</dbReference>
<keyword evidence="8" id="KW-1185">Reference proteome</keyword>
<evidence type="ECO:0000259" key="6">
    <source>
        <dbReference type="Pfam" id="PF02384"/>
    </source>
</evidence>
<dbReference type="InterPro" id="IPR000055">
    <property type="entry name" value="Restrct_endonuc_typeI_TRD"/>
</dbReference>